<comment type="caution">
    <text evidence="1">The sequence shown here is derived from an EMBL/GenBank/DDBJ whole genome shotgun (WGS) entry which is preliminary data.</text>
</comment>
<protein>
    <submittedName>
        <fullName evidence="1">Uncharacterized protein</fullName>
    </submittedName>
</protein>
<sequence>MKHLIELNENINKFSNQELLNNFNKTPSPYGEYGYYPVFASRILEFKKLLFEELIADRNVKIEFRTFKPSWLIAISVLDHCEDENIIKEMIKHIKNNWRKDDFDDFKHYVSKEDRFKKYF</sequence>
<keyword evidence="2" id="KW-1185">Reference proteome</keyword>
<dbReference type="EMBL" id="JAVDVI010000029">
    <property type="protein sequence ID" value="MDR6969668.1"/>
    <property type="molecule type" value="Genomic_DNA"/>
</dbReference>
<dbReference type="RefSeq" id="WP_310028965.1">
    <property type="nucleotide sequence ID" value="NZ_JAVDVI010000029.1"/>
</dbReference>
<name>A0ABU1TUU9_9FLAO</name>
<dbReference type="Proteomes" id="UP001255185">
    <property type="component" value="Unassembled WGS sequence"/>
</dbReference>
<evidence type="ECO:0000313" key="2">
    <source>
        <dbReference type="Proteomes" id="UP001255185"/>
    </source>
</evidence>
<gene>
    <name evidence="1" type="ORF">J2X31_003702</name>
</gene>
<reference evidence="1 2" key="1">
    <citation type="submission" date="2023-07" db="EMBL/GenBank/DDBJ databases">
        <title>Sorghum-associated microbial communities from plants grown in Nebraska, USA.</title>
        <authorList>
            <person name="Schachtman D."/>
        </authorList>
    </citation>
    <scope>NUCLEOTIDE SEQUENCE [LARGE SCALE GENOMIC DNA]</scope>
    <source>
        <strain evidence="1 2">3773</strain>
    </source>
</reference>
<organism evidence="1 2">
    <name type="scientific">Flavobacterium arsenatis</name>
    <dbReference type="NCBI Taxonomy" id="1484332"/>
    <lineage>
        <taxon>Bacteria</taxon>
        <taxon>Pseudomonadati</taxon>
        <taxon>Bacteroidota</taxon>
        <taxon>Flavobacteriia</taxon>
        <taxon>Flavobacteriales</taxon>
        <taxon>Flavobacteriaceae</taxon>
        <taxon>Flavobacterium</taxon>
    </lineage>
</organism>
<proteinExistence type="predicted"/>
<accession>A0ABU1TUU9</accession>
<evidence type="ECO:0000313" key="1">
    <source>
        <dbReference type="EMBL" id="MDR6969668.1"/>
    </source>
</evidence>